<feature type="region of interest" description="Disordered" evidence="1">
    <location>
        <begin position="1"/>
        <end position="25"/>
    </location>
</feature>
<accession>A0A9Q1B903</accession>
<gene>
    <name evidence="2" type="ORF">JRQ81_001386</name>
</gene>
<proteinExistence type="predicted"/>
<evidence type="ECO:0000313" key="3">
    <source>
        <dbReference type="Proteomes" id="UP001142489"/>
    </source>
</evidence>
<dbReference type="OrthoDB" id="9050411at2759"/>
<reference evidence="2" key="1">
    <citation type="journal article" date="2023" name="DNA Res.">
        <title>Chromosome-level genome assembly of Phrynocephalus forsythii using third-generation DNA sequencing and Hi-C analysis.</title>
        <authorList>
            <person name="Qi Y."/>
            <person name="Zhao W."/>
            <person name="Zhao Y."/>
            <person name="Niu C."/>
            <person name="Cao S."/>
            <person name="Zhang Y."/>
        </authorList>
    </citation>
    <scope>NUCLEOTIDE SEQUENCE</scope>
    <source>
        <tissue evidence="2">Muscle</tissue>
    </source>
</reference>
<dbReference type="AlphaFoldDB" id="A0A9Q1B903"/>
<dbReference type="Proteomes" id="UP001142489">
    <property type="component" value="Unassembled WGS sequence"/>
</dbReference>
<evidence type="ECO:0000256" key="1">
    <source>
        <dbReference type="SAM" id="MobiDB-lite"/>
    </source>
</evidence>
<feature type="compositionally biased region" description="Basic and acidic residues" evidence="1">
    <location>
        <begin position="15"/>
        <end position="25"/>
    </location>
</feature>
<comment type="caution">
    <text evidence="2">The sequence shown here is derived from an EMBL/GenBank/DDBJ whole genome shotgun (WGS) entry which is preliminary data.</text>
</comment>
<dbReference type="EMBL" id="JAPFRF010000001">
    <property type="protein sequence ID" value="KAJ7345436.1"/>
    <property type="molecule type" value="Genomic_DNA"/>
</dbReference>
<sequence>MASPIHPPTPGSNVADEHPPSPSEDYKLYSQMVSKIAKVLNLTVVQPPADDDDKVFDDISLDQAPPLRLAFIKPLLRLIKESWEKPSTVQQMPHRTSYRRCGDLLEYILTKHPTGCFANLGEKHHTTYPDTYLTIRGHSPRSPLQHAPPTPDSALDRISVALKDATDRIFDGLPPTLTDSSTHYTACTPITEKVAQELHLHPSELVHHYLQTVKALHFSRVWYREPTSDPHSEFCNSDGEPSIGVPTPIQGSILVVRLPTSLPYSPGWLQVRNLEKGSSQEKGSLQYICSDVT</sequence>
<feature type="compositionally biased region" description="Pro residues" evidence="1">
    <location>
        <begin position="1"/>
        <end position="10"/>
    </location>
</feature>
<evidence type="ECO:0000313" key="2">
    <source>
        <dbReference type="EMBL" id="KAJ7345436.1"/>
    </source>
</evidence>
<name>A0A9Q1B903_9SAUR</name>
<protein>
    <submittedName>
        <fullName evidence="2">Uncharacterized protein</fullName>
    </submittedName>
</protein>
<keyword evidence="3" id="KW-1185">Reference proteome</keyword>
<organism evidence="2 3">
    <name type="scientific">Phrynocephalus forsythii</name>
    <dbReference type="NCBI Taxonomy" id="171643"/>
    <lineage>
        <taxon>Eukaryota</taxon>
        <taxon>Metazoa</taxon>
        <taxon>Chordata</taxon>
        <taxon>Craniata</taxon>
        <taxon>Vertebrata</taxon>
        <taxon>Euteleostomi</taxon>
        <taxon>Lepidosauria</taxon>
        <taxon>Squamata</taxon>
        <taxon>Bifurcata</taxon>
        <taxon>Unidentata</taxon>
        <taxon>Episquamata</taxon>
        <taxon>Toxicofera</taxon>
        <taxon>Iguania</taxon>
        <taxon>Acrodonta</taxon>
        <taxon>Agamidae</taxon>
        <taxon>Agaminae</taxon>
        <taxon>Phrynocephalus</taxon>
    </lineage>
</organism>